<dbReference type="EMBL" id="UPPP01000071">
    <property type="protein sequence ID" value="VBB07061.1"/>
    <property type="molecule type" value="Genomic_DNA"/>
</dbReference>
<gene>
    <name evidence="4" type="ORF">LUCI_2305</name>
</gene>
<evidence type="ECO:0000256" key="2">
    <source>
        <dbReference type="SAM" id="Phobius"/>
    </source>
</evidence>
<feature type="transmembrane region" description="Helical" evidence="2">
    <location>
        <begin position="317"/>
        <end position="338"/>
    </location>
</feature>
<sequence length="435" mass="45738">MSRTDFIVPLALEEEKFLKLLDKELLVALGCTEPAAIAYAAALAKQYVRAGAVSKVEIFASGNVIKNAMAVRIPGTGQSGMDLAAALGVIAGEPEQKLEVLSKMAASHLKQAKDMVASGRVTVSAAVSTKKLYIEAVVRSSNHYARVVIEDQHTQVVLVEADGQVLSRNDCSEAAGGDCSFLNLATAWQFIRKVDLNQLGLVKESMAINRQMAWEGLQNDYGLQVGKTIRDSVNRGLLQDDLSTWAMTMTAAGSDARMAGCPLPVMSNSGSGNQGLCATLPVMAVGERVKADEGEIVRAVTLSHLVTIYIKLKFGRLSALCGAAIAGMGASCGIVYLLGGGLTHIKYAVQNMLGNVTGMLCDGAKAGCAMKVATCTSAAVQSAIMAVENRSIQATDGIIETDAESSLDNFCRLGNQGTLAADHIILDIILNKKPG</sequence>
<dbReference type="PIRSF" id="PIRSF006054">
    <property type="entry name" value="UCP006054"/>
    <property type="match status" value="1"/>
</dbReference>
<dbReference type="InterPro" id="IPR021144">
    <property type="entry name" value="UPF0597"/>
</dbReference>
<feature type="domain" description="Serine dehydratase-like alpha subunit" evidence="3">
    <location>
        <begin position="96"/>
        <end position="426"/>
    </location>
</feature>
<evidence type="ECO:0000313" key="4">
    <source>
        <dbReference type="EMBL" id="VBB07061.1"/>
    </source>
</evidence>
<name>A0A498R6S7_9FIRM</name>
<keyword evidence="2" id="KW-0472">Membrane</keyword>
<dbReference type="InterPro" id="IPR005130">
    <property type="entry name" value="Ser_deHydtase-like_asu"/>
</dbReference>
<evidence type="ECO:0000313" key="5">
    <source>
        <dbReference type="Proteomes" id="UP000277811"/>
    </source>
</evidence>
<accession>A0A498R6S7</accession>
<dbReference type="PANTHER" id="PTHR30501">
    <property type="entry name" value="UPF0597 PROTEIN YHAM"/>
    <property type="match status" value="1"/>
</dbReference>
<proteinExistence type="inferred from homology"/>
<keyword evidence="2" id="KW-1133">Transmembrane helix</keyword>
<evidence type="ECO:0000256" key="1">
    <source>
        <dbReference type="HAMAP-Rule" id="MF_01845"/>
    </source>
</evidence>
<dbReference type="AlphaFoldDB" id="A0A498R6S7"/>
<dbReference type="GO" id="GO:0019450">
    <property type="term" value="P:L-cysteine catabolic process to pyruvate"/>
    <property type="evidence" value="ECO:0007669"/>
    <property type="project" value="TreeGrafter"/>
</dbReference>
<keyword evidence="2" id="KW-0812">Transmembrane</keyword>
<dbReference type="Proteomes" id="UP000277811">
    <property type="component" value="Unassembled WGS sequence"/>
</dbReference>
<dbReference type="RefSeq" id="WP_122628008.1">
    <property type="nucleotide sequence ID" value="NZ_UPPP01000071.1"/>
</dbReference>
<dbReference type="OrthoDB" id="41906at2"/>
<protein>
    <recommendedName>
        <fullName evidence="1">UPF0597 protein LUCI_2305</fullName>
    </recommendedName>
</protein>
<dbReference type="HAMAP" id="MF_01845">
    <property type="entry name" value="UPF0597"/>
    <property type="match status" value="1"/>
</dbReference>
<organism evidence="4 5">
    <name type="scientific">Lucifera butyrica</name>
    <dbReference type="NCBI Taxonomy" id="1351585"/>
    <lineage>
        <taxon>Bacteria</taxon>
        <taxon>Bacillati</taxon>
        <taxon>Bacillota</taxon>
        <taxon>Negativicutes</taxon>
        <taxon>Veillonellales</taxon>
        <taxon>Veillonellaceae</taxon>
        <taxon>Lucifera</taxon>
    </lineage>
</organism>
<keyword evidence="5" id="KW-1185">Reference proteome</keyword>
<dbReference type="Pfam" id="PF03313">
    <property type="entry name" value="SDH_alpha"/>
    <property type="match status" value="1"/>
</dbReference>
<reference evidence="4 5" key="1">
    <citation type="submission" date="2018-06" db="EMBL/GenBank/DDBJ databases">
        <authorList>
            <person name="Strepis N."/>
        </authorList>
    </citation>
    <scope>NUCLEOTIDE SEQUENCE [LARGE SCALE GENOMIC DNA]</scope>
    <source>
        <strain evidence="4">LUCI</strain>
    </source>
</reference>
<comment type="similarity">
    <text evidence="1">Belongs to the UPF0597 family.</text>
</comment>
<dbReference type="GO" id="GO:0080146">
    <property type="term" value="F:L-cysteine desulfhydrase activity"/>
    <property type="evidence" value="ECO:0007669"/>
    <property type="project" value="TreeGrafter"/>
</dbReference>
<dbReference type="PANTHER" id="PTHR30501:SF2">
    <property type="entry name" value="UPF0597 PROTEIN YHAM"/>
    <property type="match status" value="1"/>
</dbReference>
<evidence type="ECO:0000259" key="3">
    <source>
        <dbReference type="Pfam" id="PF03313"/>
    </source>
</evidence>